<dbReference type="PANTHER" id="PTHR11566:SF220">
    <property type="entry name" value="VACUOLAR PROTEIN SORTING-ASSOCIATED PROTEIN 1"/>
    <property type="match status" value="1"/>
</dbReference>
<dbReference type="InterPro" id="IPR001401">
    <property type="entry name" value="Dynamin_GTPase"/>
</dbReference>
<organism evidence="9 10">
    <name type="scientific">Collybiopsis luxurians FD-317 M1</name>
    <dbReference type="NCBI Taxonomy" id="944289"/>
    <lineage>
        <taxon>Eukaryota</taxon>
        <taxon>Fungi</taxon>
        <taxon>Dikarya</taxon>
        <taxon>Basidiomycota</taxon>
        <taxon>Agaricomycotina</taxon>
        <taxon>Agaricomycetes</taxon>
        <taxon>Agaricomycetidae</taxon>
        <taxon>Agaricales</taxon>
        <taxon>Marasmiineae</taxon>
        <taxon>Omphalotaceae</taxon>
        <taxon>Collybiopsis</taxon>
        <taxon>Collybiopsis luxurians</taxon>
    </lineage>
</organism>
<gene>
    <name evidence="9" type="ORF">GYMLUDRAFT_48718</name>
</gene>
<evidence type="ECO:0000259" key="7">
    <source>
        <dbReference type="PROSITE" id="PS51388"/>
    </source>
</evidence>
<evidence type="ECO:0000256" key="2">
    <source>
        <dbReference type="ARBA" id="ARBA00023134"/>
    </source>
</evidence>
<dbReference type="InterPro" id="IPR020850">
    <property type="entry name" value="GED_dom"/>
</dbReference>
<dbReference type="CDD" id="cd08771">
    <property type="entry name" value="DLP_1"/>
    <property type="match status" value="1"/>
</dbReference>
<dbReference type="GO" id="GO:0005777">
    <property type="term" value="C:peroxisome"/>
    <property type="evidence" value="ECO:0007669"/>
    <property type="project" value="TreeGrafter"/>
</dbReference>
<dbReference type="Pfam" id="PF02212">
    <property type="entry name" value="GED"/>
    <property type="match status" value="1"/>
</dbReference>
<dbReference type="PROSITE" id="PS51388">
    <property type="entry name" value="GED"/>
    <property type="match status" value="1"/>
</dbReference>
<evidence type="ECO:0000256" key="4">
    <source>
        <dbReference type="ARBA" id="ARBA00073589"/>
    </source>
</evidence>
<dbReference type="PROSITE" id="PS51718">
    <property type="entry name" value="G_DYNAMIN_2"/>
    <property type="match status" value="1"/>
</dbReference>
<evidence type="ECO:0000256" key="5">
    <source>
        <dbReference type="RuleBase" id="RU003932"/>
    </source>
</evidence>
<dbReference type="InterPro" id="IPR027417">
    <property type="entry name" value="P-loop_NTPase"/>
</dbReference>
<dbReference type="SMART" id="SM00053">
    <property type="entry name" value="DYNc"/>
    <property type="match status" value="1"/>
</dbReference>
<dbReference type="PANTHER" id="PTHR11566">
    <property type="entry name" value="DYNAMIN"/>
    <property type="match status" value="1"/>
</dbReference>
<feature type="domain" description="Dynamin-type G" evidence="8">
    <location>
        <begin position="32"/>
        <end position="320"/>
    </location>
</feature>
<dbReference type="Gene3D" id="3.40.50.300">
    <property type="entry name" value="P-loop containing nucleotide triphosphate hydrolases"/>
    <property type="match status" value="1"/>
</dbReference>
<dbReference type="GO" id="GO:0048312">
    <property type="term" value="P:intracellular distribution of mitochondria"/>
    <property type="evidence" value="ECO:0007669"/>
    <property type="project" value="TreeGrafter"/>
</dbReference>
<feature type="domain" description="GED" evidence="7">
    <location>
        <begin position="623"/>
        <end position="709"/>
    </location>
</feature>
<dbReference type="GO" id="GO:0016559">
    <property type="term" value="P:peroxisome fission"/>
    <property type="evidence" value="ECO:0007669"/>
    <property type="project" value="TreeGrafter"/>
</dbReference>
<dbReference type="InterPro" id="IPR019762">
    <property type="entry name" value="Dynamin_GTPase_CS"/>
</dbReference>
<dbReference type="SUPFAM" id="SSF52540">
    <property type="entry name" value="P-loop containing nucleoside triphosphate hydrolases"/>
    <property type="match status" value="1"/>
</dbReference>
<dbReference type="Pfam" id="PF00350">
    <property type="entry name" value="Dynamin_N"/>
    <property type="match status" value="1"/>
</dbReference>
<dbReference type="SMART" id="SM00302">
    <property type="entry name" value="GED"/>
    <property type="match status" value="1"/>
</dbReference>
<accession>A0A0D0C9D4</accession>
<dbReference type="GO" id="GO:0003924">
    <property type="term" value="F:GTPase activity"/>
    <property type="evidence" value="ECO:0007669"/>
    <property type="project" value="InterPro"/>
</dbReference>
<evidence type="ECO:0000256" key="1">
    <source>
        <dbReference type="ARBA" id="ARBA00022741"/>
    </source>
</evidence>
<dbReference type="Gene3D" id="1.20.120.1240">
    <property type="entry name" value="Dynamin, middle domain"/>
    <property type="match status" value="1"/>
</dbReference>
<evidence type="ECO:0000256" key="3">
    <source>
        <dbReference type="ARBA" id="ARBA00023175"/>
    </source>
</evidence>
<dbReference type="Pfam" id="PF01031">
    <property type="entry name" value="Dynamin_M"/>
    <property type="match status" value="1"/>
</dbReference>
<dbReference type="InterPro" id="IPR000375">
    <property type="entry name" value="Dynamin_stalk"/>
</dbReference>
<evidence type="ECO:0000313" key="9">
    <source>
        <dbReference type="EMBL" id="KIK54567.1"/>
    </source>
</evidence>
<name>A0A0D0C9D4_9AGAR</name>
<comment type="similarity">
    <text evidence="5">Belongs to the TRAFAC class dynamin-like GTPase superfamily. Dynamin/Fzo/YdjA family.</text>
</comment>
<dbReference type="OrthoDB" id="5061070at2759"/>
<protein>
    <recommendedName>
        <fullName evidence="4">Vacuolar protein sorting-associated protein 1</fullName>
    </recommendedName>
</protein>
<dbReference type="GO" id="GO:0006897">
    <property type="term" value="P:endocytosis"/>
    <property type="evidence" value="ECO:0007669"/>
    <property type="project" value="TreeGrafter"/>
</dbReference>
<dbReference type="HOGENOM" id="CLU_008964_5_0_1"/>
<dbReference type="GO" id="GO:0000266">
    <property type="term" value="P:mitochondrial fission"/>
    <property type="evidence" value="ECO:0007669"/>
    <property type="project" value="TreeGrafter"/>
</dbReference>
<dbReference type="InterPro" id="IPR045063">
    <property type="entry name" value="Dynamin_N"/>
</dbReference>
<feature type="region of interest" description="Disordered" evidence="6">
    <location>
        <begin position="585"/>
        <end position="606"/>
    </location>
</feature>
<dbReference type="GO" id="GO:0016020">
    <property type="term" value="C:membrane"/>
    <property type="evidence" value="ECO:0007669"/>
    <property type="project" value="TreeGrafter"/>
</dbReference>
<dbReference type="GO" id="GO:0008017">
    <property type="term" value="F:microtubule binding"/>
    <property type="evidence" value="ECO:0007669"/>
    <property type="project" value="TreeGrafter"/>
</dbReference>
<evidence type="ECO:0000259" key="8">
    <source>
        <dbReference type="PROSITE" id="PS51718"/>
    </source>
</evidence>
<dbReference type="PRINTS" id="PR00195">
    <property type="entry name" value="DYNAMIN"/>
</dbReference>
<dbReference type="GO" id="GO:0007033">
    <property type="term" value="P:vacuole organization"/>
    <property type="evidence" value="ECO:0007669"/>
    <property type="project" value="UniProtKB-ARBA"/>
</dbReference>
<evidence type="ECO:0000313" key="10">
    <source>
        <dbReference type="Proteomes" id="UP000053593"/>
    </source>
</evidence>
<dbReference type="EMBL" id="KN834815">
    <property type="protein sequence ID" value="KIK54567.1"/>
    <property type="molecule type" value="Genomic_DNA"/>
</dbReference>
<evidence type="ECO:0000256" key="6">
    <source>
        <dbReference type="SAM" id="MobiDB-lite"/>
    </source>
</evidence>
<dbReference type="AlphaFoldDB" id="A0A0D0C9D4"/>
<keyword evidence="1 5" id="KW-0547">Nucleotide-binding</keyword>
<keyword evidence="10" id="KW-1185">Reference proteome</keyword>
<dbReference type="FunFam" id="3.40.50.300:FF:000473">
    <property type="entry name" value="Vacuolar sorting-associated 1 protein"/>
    <property type="match status" value="1"/>
</dbReference>
<dbReference type="GO" id="GO:0005525">
    <property type="term" value="F:GTP binding"/>
    <property type="evidence" value="ECO:0007669"/>
    <property type="project" value="UniProtKB-KW"/>
</dbReference>
<keyword evidence="2 5" id="KW-0342">GTP-binding</keyword>
<keyword evidence="3" id="KW-0505">Motor protein</keyword>
<dbReference type="PROSITE" id="PS00410">
    <property type="entry name" value="G_DYNAMIN_1"/>
    <property type="match status" value="1"/>
</dbReference>
<proteinExistence type="inferred from homology"/>
<dbReference type="Proteomes" id="UP000053593">
    <property type="component" value="Unassembled WGS sequence"/>
</dbReference>
<dbReference type="GO" id="GO:0005874">
    <property type="term" value="C:microtubule"/>
    <property type="evidence" value="ECO:0007669"/>
    <property type="project" value="TreeGrafter"/>
</dbReference>
<sequence length="709" mass="77911">MSTGPAGLGAELVTIVNKLQDVFSAVGTSAASIDLPQICVVGSQSSGKSSVLENIVGRDFLPRGSGIVTRRPLILQLIHKPATAQQNGAALQSSKDGDAAANPHEWGEFSHIPGQKFYDFNKIREEIIRDTEAKTGRNAGISPQPINLRIFSPNVLTLTLVDLPGLTRNPVGDQPKDIERQIKDMIMKYISKPACIVLAVSPANVDLANSDGLKMAREVDPEGNRTIGVLTKIDLMDTGTDVVDILAGRVIPLRMGYVPVVNRGQRDIDSSKSISLALEAERDFFENHPSYKGKAQYCGTPFLTRKLNMILMHHIRATLPDIKARISSQLQKFNAELVQLGGFAADQNSGNIVLSVITEFTNEFRTVIDGNTNDLSINELSGGARISFVYHELFNNGIKSIDPFDLVKDGDIRTQLYNSSGSTPALFVSTGTFEIIVKQQIKRLEDPCLKCCQLVYDELIRILGQLLSKIQSFKRYPALKERFNGVVINFFKQQMTPTTKLVADMVAMQACYVNTTHPDFINGHKAMALVAERLNATKPPPPQNDPKTGKLAPGAINNNKDLDVEMKKDEPSFFGSFFSGGARNGRPVAGAKKGGASTPTNMEAPPSVIKPQAALSERETMETEVIKLLIQSYFNIVKREMIDMVPKAITLTLVNHSKENLQRELLQELYKPEVLDDLLKESEYVVNRRKEVISMVQALNKAEEIVAAV</sequence>
<dbReference type="InterPro" id="IPR003130">
    <property type="entry name" value="GED"/>
</dbReference>
<reference evidence="9 10" key="1">
    <citation type="submission" date="2014-04" db="EMBL/GenBank/DDBJ databases">
        <title>Evolutionary Origins and Diversification of the Mycorrhizal Mutualists.</title>
        <authorList>
            <consortium name="DOE Joint Genome Institute"/>
            <consortium name="Mycorrhizal Genomics Consortium"/>
            <person name="Kohler A."/>
            <person name="Kuo A."/>
            <person name="Nagy L.G."/>
            <person name="Floudas D."/>
            <person name="Copeland A."/>
            <person name="Barry K.W."/>
            <person name="Cichocki N."/>
            <person name="Veneault-Fourrey C."/>
            <person name="LaButti K."/>
            <person name="Lindquist E.A."/>
            <person name="Lipzen A."/>
            <person name="Lundell T."/>
            <person name="Morin E."/>
            <person name="Murat C."/>
            <person name="Riley R."/>
            <person name="Ohm R."/>
            <person name="Sun H."/>
            <person name="Tunlid A."/>
            <person name="Henrissat B."/>
            <person name="Grigoriev I.V."/>
            <person name="Hibbett D.S."/>
            <person name="Martin F."/>
        </authorList>
    </citation>
    <scope>NUCLEOTIDE SEQUENCE [LARGE SCALE GENOMIC DNA]</scope>
    <source>
        <strain evidence="9 10">FD-317 M1</strain>
    </source>
</reference>
<dbReference type="InterPro" id="IPR022812">
    <property type="entry name" value="Dynamin"/>
</dbReference>
<dbReference type="InterPro" id="IPR030381">
    <property type="entry name" value="G_DYNAMIN_dom"/>
</dbReference>